<dbReference type="EMBL" id="CM000646">
    <property type="protein sequence ID" value="EED90048.1"/>
    <property type="molecule type" value="Genomic_DNA"/>
</dbReference>
<dbReference type="eggNOG" id="ENOG502RWQU">
    <property type="taxonomic scope" value="Eukaryota"/>
</dbReference>
<reference evidence="1 2" key="1">
    <citation type="journal article" date="2004" name="Science">
        <title>The genome of the diatom Thalassiosira pseudonana: ecology, evolution, and metabolism.</title>
        <authorList>
            <person name="Armbrust E.V."/>
            <person name="Berges J.A."/>
            <person name="Bowler C."/>
            <person name="Green B.R."/>
            <person name="Martinez D."/>
            <person name="Putnam N.H."/>
            <person name="Zhou S."/>
            <person name="Allen A.E."/>
            <person name="Apt K.E."/>
            <person name="Bechner M."/>
            <person name="Brzezinski M.A."/>
            <person name="Chaal B.K."/>
            <person name="Chiovitti A."/>
            <person name="Davis A.K."/>
            <person name="Demarest M.S."/>
            <person name="Detter J.C."/>
            <person name="Glavina T."/>
            <person name="Goodstein D."/>
            <person name="Hadi M.Z."/>
            <person name="Hellsten U."/>
            <person name="Hildebrand M."/>
            <person name="Jenkins B.D."/>
            <person name="Jurka J."/>
            <person name="Kapitonov V.V."/>
            <person name="Kroger N."/>
            <person name="Lau W.W."/>
            <person name="Lane T.W."/>
            <person name="Larimer F.W."/>
            <person name="Lippmeier J.C."/>
            <person name="Lucas S."/>
            <person name="Medina M."/>
            <person name="Montsant A."/>
            <person name="Obornik M."/>
            <person name="Parker M.S."/>
            <person name="Palenik B."/>
            <person name="Pazour G.J."/>
            <person name="Richardson P.M."/>
            <person name="Rynearson T.A."/>
            <person name="Saito M.A."/>
            <person name="Schwartz D.C."/>
            <person name="Thamatrakoln K."/>
            <person name="Valentin K."/>
            <person name="Vardi A."/>
            <person name="Wilkerson F.P."/>
            <person name="Rokhsar D.S."/>
        </authorList>
    </citation>
    <scope>NUCLEOTIDE SEQUENCE [LARGE SCALE GENOMIC DNA]</scope>
    <source>
        <strain evidence="1 2">CCMP1335</strain>
    </source>
</reference>
<keyword evidence="2" id="KW-1185">Reference proteome</keyword>
<dbReference type="KEGG" id="tps:THAPSDRAFT_8445"/>
<evidence type="ECO:0000313" key="2">
    <source>
        <dbReference type="Proteomes" id="UP000001449"/>
    </source>
</evidence>
<dbReference type="GO" id="GO:0003830">
    <property type="term" value="F:beta-1,4-mannosylglycoprotein 4-beta-N-acetylglucosaminyltransferase activity"/>
    <property type="evidence" value="ECO:0007669"/>
    <property type="project" value="InterPro"/>
</dbReference>
<dbReference type="GO" id="GO:0006044">
    <property type="term" value="P:N-acetylglucosamine metabolic process"/>
    <property type="evidence" value="ECO:0000318"/>
    <property type="project" value="GO_Central"/>
</dbReference>
<protein>
    <submittedName>
        <fullName evidence="1">Uncharacterized protein</fullName>
    </submittedName>
</protein>
<dbReference type="GO" id="GO:0016757">
    <property type="term" value="F:glycosyltransferase activity"/>
    <property type="evidence" value="ECO:0000318"/>
    <property type="project" value="GO_Central"/>
</dbReference>
<dbReference type="RefSeq" id="XP_002292852.1">
    <property type="nucleotide sequence ID" value="XM_002292816.1"/>
</dbReference>
<dbReference type="HOGENOM" id="CLU_1274515_0_0_1"/>
<organism evidence="1 2">
    <name type="scientific">Thalassiosira pseudonana</name>
    <name type="common">Marine diatom</name>
    <name type="synonym">Cyclotella nana</name>
    <dbReference type="NCBI Taxonomy" id="35128"/>
    <lineage>
        <taxon>Eukaryota</taxon>
        <taxon>Sar</taxon>
        <taxon>Stramenopiles</taxon>
        <taxon>Ochrophyta</taxon>
        <taxon>Bacillariophyta</taxon>
        <taxon>Coscinodiscophyceae</taxon>
        <taxon>Thalassiosirophycidae</taxon>
        <taxon>Thalassiosirales</taxon>
        <taxon>Thalassiosiraceae</taxon>
        <taxon>Thalassiosira</taxon>
    </lineage>
</organism>
<gene>
    <name evidence="1" type="ORF">THAPSDRAFT_8445</name>
</gene>
<dbReference type="InterPro" id="IPR006813">
    <property type="entry name" value="Glyco_trans_17"/>
</dbReference>
<proteinExistence type="predicted"/>
<dbReference type="GO" id="GO:0016020">
    <property type="term" value="C:membrane"/>
    <property type="evidence" value="ECO:0007669"/>
    <property type="project" value="InterPro"/>
</dbReference>
<dbReference type="PANTHER" id="PTHR12224">
    <property type="entry name" value="BETA-1,4-MANNOSYL-GLYCOPROTEIN BETA-1,4-N-ACETYLGLUCOSAMINYL-TRANSFERASE"/>
    <property type="match status" value="1"/>
</dbReference>
<reference evidence="1 2" key="2">
    <citation type="journal article" date="2008" name="Nature">
        <title>The Phaeodactylum genome reveals the evolutionary history of diatom genomes.</title>
        <authorList>
            <person name="Bowler C."/>
            <person name="Allen A.E."/>
            <person name="Badger J.H."/>
            <person name="Grimwood J."/>
            <person name="Jabbari K."/>
            <person name="Kuo A."/>
            <person name="Maheswari U."/>
            <person name="Martens C."/>
            <person name="Maumus F."/>
            <person name="Otillar R.P."/>
            <person name="Rayko E."/>
            <person name="Salamov A."/>
            <person name="Vandepoele K."/>
            <person name="Beszteri B."/>
            <person name="Gruber A."/>
            <person name="Heijde M."/>
            <person name="Katinka M."/>
            <person name="Mock T."/>
            <person name="Valentin K."/>
            <person name="Verret F."/>
            <person name="Berges J.A."/>
            <person name="Brownlee C."/>
            <person name="Cadoret J.P."/>
            <person name="Chiovitti A."/>
            <person name="Choi C.J."/>
            <person name="Coesel S."/>
            <person name="De Martino A."/>
            <person name="Detter J.C."/>
            <person name="Durkin C."/>
            <person name="Falciatore A."/>
            <person name="Fournet J."/>
            <person name="Haruta M."/>
            <person name="Huysman M.J."/>
            <person name="Jenkins B.D."/>
            <person name="Jiroutova K."/>
            <person name="Jorgensen R.E."/>
            <person name="Joubert Y."/>
            <person name="Kaplan A."/>
            <person name="Kroger N."/>
            <person name="Kroth P.G."/>
            <person name="La Roche J."/>
            <person name="Lindquist E."/>
            <person name="Lommer M."/>
            <person name="Martin-Jezequel V."/>
            <person name="Lopez P.J."/>
            <person name="Lucas S."/>
            <person name="Mangogna M."/>
            <person name="McGinnis K."/>
            <person name="Medlin L.K."/>
            <person name="Montsant A."/>
            <person name="Oudot-Le Secq M.P."/>
            <person name="Napoli C."/>
            <person name="Obornik M."/>
            <person name="Parker M.S."/>
            <person name="Petit J.L."/>
            <person name="Porcel B.M."/>
            <person name="Poulsen N."/>
            <person name="Robison M."/>
            <person name="Rychlewski L."/>
            <person name="Rynearson T.A."/>
            <person name="Schmutz J."/>
            <person name="Shapiro H."/>
            <person name="Siaut M."/>
            <person name="Stanley M."/>
            <person name="Sussman M.R."/>
            <person name="Taylor A.R."/>
            <person name="Vardi A."/>
            <person name="von Dassow P."/>
            <person name="Vyverman W."/>
            <person name="Willis A."/>
            <person name="Wyrwicz L.S."/>
            <person name="Rokhsar D.S."/>
            <person name="Weissenbach J."/>
            <person name="Armbrust E.V."/>
            <person name="Green B.R."/>
            <person name="Van de Peer Y."/>
            <person name="Grigoriev I.V."/>
        </authorList>
    </citation>
    <scope>NUCLEOTIDE SEQUENCE [LARGE SCALE GENOMIC DNA]</scope>
    <source>
        <strain evidence="1 2">CCMP1335</strain>
    </source>
</reference>
<evidence type="ECO:0000313" key="1">
    <source>
        <dbReference type="EMBL" id="EED90048.1"/>
    </source>
</evidence>
<sequence length="217" mass="24804">MHKRKLRFHPTSEAKKILTSGMFGPKTTVEVEYFFNESKRLKDLGREHSQRAAILESWKRNGMKGGDIGMISDTDETLSRDFLRAMQICEVQEFDAHNNCRQPKVSAMNIIFEGSPYCVSSKFWGQPALIIGECIESIGDATNHPIPERTWDGVGWMSDGWTADTNFEKLAMGATHFPLWNAADFRRSKGSIYWGNGHYTGYHFHNFFSSLNVLRNK</sequence>
<dbReference type="Proteomes" id="UP000001449">
    <property type="component" value="Chromosome 10"/>
</dbReference>
<dbReference type="GeneID" id="7445907"/>
<dbReference type="PANTHER" id="PTHR12224:SF0">
    <property type="entry name" value="BETA-1,4-MANNOSYL-GLYCOPROTEIN 4-BETA-N-ACETYLGLUCOSAMINYLTRANSFERASE"/>
    <property type="match status" value="1"/>
</dbReference>
<dbReference type="AlphaFoldDB" id="B8C9I1"/>
<dbReference type="PaxDb" id="35128-Thaps8445"/>
<accession>B8C9I1</accession>
<dbReference type="InParanoid" id="B8C9I1"/>
<name>B8C9I1_THAPS</name>